<evidence type="ECO:0000313" key="2">
    <source>
        <dbReference type="Proteomes" id="UP000184278"/>
    </source>
</evidence>
<accession>A0A1M5X0D5</accession>
<dbReference type="RefSeq" id="WP_073386309.1">
    <property type="nucleotide sequence ID" value="NZ_FQXK01000009.1"/>
</dbReference>
<gene>
    <name evidence="1" type="ORF">SAMN02745229_01216</name>
</gene>
<dbReference type="STRING" id="1121131.SAMN02745229_01216"/>
<keyword evidence="2" id="KW-1185">Reference proteome</keyword>
<dbReference type="Proteomes" id="UP000184278">
    <property type="component" value="Unassembled WGS sequence"/>
</dbReference>
<proteinExistence type="predicted"/>
<dbReference type="EMBL" id="FQXK01000009">
    <property type="protein sequence ID" value="SHH93329.1"/>
    <property type="molecule type" value="Genomic_DNA"/>
</dbReference>
<dbReference type="AlphaFoldDB" id="A0A1M5X0D5"/>
<name>A0A1M5X0D5_BUTFI</name>
<reference evidence="2" key="1">
    <citation type="submission" date="2016-11" db="EMBL/GenBank/DDBJ databases">
        <authorList>
            <person name="Varghese N."/>
            <person name="Submissions S."/>
        </authorList>
    </citation>
    <scope>NUCLEOTIDE SEQUENCE [LARGE SCALE GENOMIC DNA]</scope>
    <source>
        <strain evidence="2">DSM 3071</strain>
    </source>
</reference>
<evidence type="ECO:0000313" key="1">
    <source>
        <dbReference type="EMBL" id="SHH93329.1"/>
    </source>
</evidence>
<organism evidence="1 2">
    <name type="scientific">Butyrivibrio fibrisolvens DSM 3071</name>
    <dbReference type="NCBI Taxonomy" id="1121131"/>
    <lineage>
        <taxon>Bacteria</taxon>
        <taxon>Bacillati</taxon>
        <taxon>Bacillota</taxon>
        <taxon>Clostridia</taxon>
        <taxon>Lachnospirales</taxon>
        <taxon>Lachnospiraceae</taxon>
        <taxon>Butyrivibrio</taxon>
    </lineage>
</organism>
<sequence>MKSNKKVSDQQLLLSRISKIDHWKKQYVPTESGYRRTYESEDIIFVEQKDIGKIYYSLNGREIDSRTAGKIINLIIRKAKPVPNSYNDSINDVSGDEINKLSQIGMKNFVVRRNIFKCRFNGHKVQNIEAAISLIKNKQDAMTVTKRISAGFCPVCNTYFIMNSTYEKLKNLGIPCCRIIDSNTYEGNSVNGSLELSSESVLMQCGYTVNQSDGLTEKTRHKILAQMIDNGILSKSEIIGYLDFFISQRQYDSKYELAISKWELDADFVRDYRIGQYEKYGVNAIYR</sequence>
<protein>
    <submittedName>
        <fullName evidence="1">Uncharacterized protein</fullName>
    </submittedName>
</protein>
<dbReference type="OrthoDB" id="2054719at2"/>
<dbReference type="GeneID" id="89510402"/>